<dbReference type="Proteomes" id="UP001179952">
    <property type="component" value="Unassembled WGS sequence"/>
</dbReference>
<accession>A0AAV9AKJ9</accession>
<organism evidence="2 3">
    <name type="scientific">Acorus gramineus</name>
    <name type="common">Dwarf sweet flag</name>
    <dbReference type="NCBI Taxonomy" id="55184"/>
    <lineage>
        <taxon>Eukaryota</taxon>
        <taxon>Viridiplantae</taxon>
        <taxon>Streptophyta</taxon>
        <taxon>Embryophyta</taxon>
        <taxon>Tracheophyta</taxon>
        <taxon>Spermatophyta</taxon>
        <taxon>Magnoliopsida</taxon>
        <taxon>Liliopsida</taxon>
        <taxon>Acoraceae</taxon>
        <taxon>Acorus</taxon>
    </lineage>
</organism>
<protein>
    <submittedName>
        <fullName evidence="2">Uncharacterized protein</fullName>
    </submittedName>
</protein>
<comment type="caution">
    <text evidence="2">The sequence shown here is derived from an EMBL/GenBank/DDBJ whole genome shotgun (WGS) entry which is preliminary data.</text>
</comment>
<feature type="region of interest" description="Disordered" evidence="1">
    <location>
        <begin position="26"/>
        <end position="100"/>
    </location>
</feature>
<keyword evidence="3" id="KW-1185">Reference proteome</keyword>
<dbReference type="EMBL" id="JAUJYN010000008">
    <property type="protein sequence ID" value="KAK1264702.1"/>
    <property type="molecule type" value="Genomic_DNA"/>
</dbReference>
<feature type="compositionally biased region" description="Basic and acidic residues" evidence="1">
    <location>
        <begin position="26"/>
        <end position="36"/>
    </location>
</feature>
<sequence>MFQSIDLTVMILISGKRYWKLREEEEQDAHSVREVRPPQLPPSEEPLRRLRLPGRPHPQIQLERESDKEKDHRHWQDEVPPPPPPPLQVQLPRRYGSCSKEEADGTVGLVLRFFW</sequence>
<feature type="compositionally biased region" description="Basic and acidic residues" evidence="1">
    <location>
        <begin position="62"/>
        <end position="77"/>
    </location>
</feature>
<dbReference type="AlphaFoldDB" id="A0AAV9AKJ9"/>
<reference evidence="2" key="2">
    <citation type="submission" date="2023-06" db="EMBL/GenBank/DDBJ databases">
        <authorList>
            <person name="Ma L."/>
            <person name="Liu K.-W."/>
            <person name="Li Z."/>
            <person name="Hsiao Y.-Y."/>
            <person name="Qi Y."/>
            <person name="Fu T."/>
            <person name="Tang G."/>
            <person name="Zhang D."/>
            <person name="Sun W.-H."/>
            <person name="Liu D.-K."/>
            <person name="Li Y."/>
            <person name="Chen G.-Z."/>
            <person name="Liu X.-D."/>
            <person name="Liao X.-Y."/>
            <person name="Jiang Y.-T."/>
            <person name="Yu X."/>
            <person name="Hao Y."/>
            <person name="Huang J."/>
            <person name="Zhao X.-W."/>
            <person name="Ke S."/>
            <person name="Chen Y.-Y."/>
            <person name="Wu W.-L."/>
            <person name="Hsu J.-L."/>
            <person name="Lin Y.-F."/>
            <person name="Huang M.-D."/>
            <person name="Li C.-Y."/>
            <person name="Huang L."/>
            <person name="Wang Z.-W."/>
            <person name="Zhao X."/>
            <person name="Zhong W.-Y."/>
            <person name="Peng D.-H."/>
            <person name="Ahmad S."/>
            <person name="Lan S."/>
            <person name="Zhang J.-S."/>
            <person name="Tsai W.-C."/>
            <person name="Van De Peer Y."/>
            <person name="Liu Z.-J."/>
        </authorList>
    </citation>
    <scope>NUCLEOTIDE SEQUENCE</scope>
    <source>
        <strain evidence="2">SCP</strain>
        <tissue evidence="2">Leaves</tissue>
    </source>
</reference>
<evidence type="ECO:0000313" key="2">
    <source>
        <dbReference type="EMBL" id="KAK1264702.1"/>
    </source>
</evidence>
<name>A0AAV9AKJ9_ACOGR</name>
<reference evidence="2" key="1">
    <citation type="journal article" date="2023" name="Nat. Commun.">
        <title>Diploid and tetraploid genomes of Acorus and the evolution of monocots.</title>
        <authorList>
            <person name="Ma L."/>
            <person name="Liu K.W."/>
            <person name="Li Z."/>
            <person name="Hsiao Y.Y."/>
            <person name="Qi Y."/>
            <person name="Fu T."/>
            <person name="Tang G.D."/>
            <person name="Zhang D."/>
            <person name="Sun W.H."/>
            <person name="Liu D.K."/>
            <person name="Li Y."/>
            <person name="Chen G.Z."/>
            <person name="Liu X.D."/>
            <person name="Liao X.Y."/>
            <person name="Jiang Y.T."/>
            <person name="Yu X."/>
            <person name="Hao Y."/>
            <person name="Huang J."/>
            <person name="Zhao X.W."/>
            <person name="Ke S."/>
            <person name="Chen Y.Y."/>
            <person name="Wu W.L."/>
            <person name="Hsu J.L."/>
            <person name="Lin Y.F."/>
            <person name="Huang M.D."/>
            <person name="Li C.Y."/>
            <person name="Huang L."/>
            <person name="Wang Z.W."/>
            <person name="Zhao X."/>
            <person name="Zhong W.Y."/>
            <person name="Peng D.H."/>
            <person name="Ahmad S."/>
            <person name="Lan S."/>
            <person name="Zhang J.S."/>
            <person name="Tsai W.C."/>
            <person name="Van de Peer Y."/>
            <person name="Liu Z.J."/>
        </authorList>
    </citation>
    <scope>NUCLEOTIDE SEQUENCE</scope>
    <source>
        <strain evidence="2">SCP</strain>
    </source>
</reference>
<evidence type="ECO:0000256" key="1">
    <source>
        <dbReference type="SAM" id="MobiDB-lite"/>
    </source>
</evidence>
<gene>
    <name evidence="2" type="ORF">QJS04_geneDACA023596</name>
</gene>
<evidence type="ECO:0000313" key="3">
    <source>
        <dbReference type="Proteomes" id="UP001179952"/>
    </source>
</evidence>
<proteinExistence type="predicted"/>